<dbReference type="PANTHER" id="PTHR24096">
    <property type="entry name" value="LONG-CHAIN-FATTY-ACID--COA LIGASE"/>
    <property type="match status" value="1"/>
</dbReference>
<dbReference type="PANTHER" id="PTHR24096:SF422">
    <property type="entry name" value="BCDNA.GH02901"/>
    <property type="match status" value="1"/>
</dbReference>
<dbReference type="Proteomes" id="UP000738349">
    <property type="component" value="Unassembled WGS sequence"/>
</dbReference>
<dbReference type="InterPro" id="IPR000873">
    <property type="entry name" value="AMP-dep_synth/lig_dom"/>
</dbReference>
<dbReference type="Pfam" id="PF13193">
    <property type="entry name" value="AMP-binding_C"/>
    <property type="match status" value="1"/>
</dbReference>
<accession>A0A9P9JDJ1</accession>
<name>A0A9P9JDJ1_9HYPO</name>
<keyword evidence="4" id="KW-1185">Reference proteome</keyword>
<reference evidence="3" key="1">
    <citation type="journal article" date="2021" name="Nat. Commun.">
        <title>Genetic determinants of endophytism in the Arabidopsis root mycobiome.</title>
        <authorList>
            <person name="Mesny F."/>
            <person name="Miyauchi S."/>
            <person name="Thiergart T."/>
            <person name="Pickel B."/>
            <person name="Atanasova L."/>
            <person name="Karlsson M."/>
            <person name="Huettel B."/>
            <person name="Barry K.W."/>
            <person name="Haridas S."/>
            <person name="Chen C."/>
            <person name="Bauer D."/>
            <person name="Andreopoulos W."/>
            <person name="Pangilinan J."/>
            <person name="LaButti K."/>
            <person name="Riley R."/>
            <person name="Lipzen A."/>
            <person name="Clum A."/>
            <person name="Drula E."/>
            <person name="Henrissat B."/>
            <person name="Kohler A."/>
            <person name="Grigoriev I.V."/>
            <person name="Martin F.M."/>
            <person name="Hacquard S."/>
        </authorList>
    </citation>
    <scope>NUCLEOTIDE SEQUENCE</scope>
    <source>
        <strain evidence="3">MPI-CAGE-AT-0147</strain>
    </source>
</reference>
<dbReference type="AlphaFoldDB" id="A0A9P9JDJ1"/>
<organism evidence="3 4">
    <name type="scientific">Dactylonectria macrodidyma</name>
    <dbReference type="NCBI Taxonomy" id="307937"/>
    <lineage>
        <taxon>Eukaryota</taxon>
        <taxon>Fungi</taxon>
        <taxon>Dikarya</taxon>
        <taxon>Ascomycota</taxon>
        <taxon>Pezizomycotina</taxon>
        <taxon>Sordariomycetes</taxon>
        <taxon>Hypocreomycetidae</taxon>
        <taxon>Hypocreales</taxon>
        <taxon>Nectriaceae</taxon>
        <taxon>Dactylonectria</taxon>
    </lineage>
</organism>
<evidence type="ECO:0000259" key="2">
    <source>
        <dbReference type="Pfam" id="PF13193"/>
    </source>
</evidence>
<evidence type="ECO:0000313" key="3">
    <source>
        <dbReference type="EMBL" id="KAH7161513.1"/>
    </source>
</evidence>
<feature type="domain" description="AMP-binding enzyme C-terminal" evidence="2">
    <location>
        <begin position="449"/>
        <end position="528"/>
    </location>
</feature>
<dbReference type="InterPro" id="IPR025110">
    <property type="entry name" value="AMP-bd_C"/>
</dbReference>
<sequence>MSYFGPHLEPSDNDLSVWTWLFNSQTSTSPTPNYGFRDGTTGDFLSHVDLKNVATAASIALAKDYGLTAGLTVAIVSRNSIWYPAAMLSVSRLGGVVTLLPPEAKSADLAYYFESSRSVLIFADTESMDQVRQASQSINIPESRIISLDGSSDETSSLHQLIARGNDLIPDHFVEPWKPLHQATSPCGFLCFSSGTTGRSKAVMISHNNVISQLRQMQALTPHSRQSTVLGILPFYHITGLVHLILLPILLHQNIVILAKFDMKRMMDTITNFRCNELWLVPPLLVRLLNDAVAQNYDLSFVEQFNTGAAPLTDQIIGRLATRFPNIRIRQAWGMTETTSCLTVTPPHLATWANANKVGKLVPGTDIRVVDPNTGIDVPKGEVGELWAKGPQITMGYLNRPNEQAETYVNGGFLRTGDLGSIDGEGFVTIHDRIKEMIKVRGHGVAPAELEDFLLGHPLVSDVAVIGIPHEYSGEVPKAYVVVKPGVQTDAKTERQLLLFVERNKARHKRLSGGVEFIAEVPRSAAGKILRRVLKDRWKVSQQKGGNRAKM</sequence>
<evidence type="ECO:0000259" key="1">
    <source>
        <dbReference type="Pfam" id="PF00501"/>
    </source>
</evidence>
<dbReference type="Gene3D" id="3.30.300.30">
    <property type="match status" value="1"/>
</dbReference>
<gene>
    <name evidence="3" type="ORF">EDB81DRAFT_839833</name>
</gene>
<protein>
    <submittedName>
        <fullName evidence="3">Uncharacterized protein</fullName>
    </submittedName>
</protein>
<dbReference type="Gene3D" id="3.40.50.12780">
    <property type="entry name" value="N-terminal domain of ligase-like"/>
    <property type="match status" value="1"/>
</dbReference>
<proteinExistence type="predicted"/>
<dbReference type="InterPro" id="IPR045851">
    <property type="entry name" value="AMP-bd_C_sf"/>
</dbReference>
<dbReference type="PROSITE" id="PS00455">
    <property type="entry name" value="AMP_BINDING"/>
    <property type="match status" value="1"/>
</dbReference>
<dbReference type="Pfam" id="PF00501">
    <property type="entry name" value="AMP-binding"/>
    <property type="match status" value="1"/>
</dbReference>
<dbReference type="SUPFAM" id="SSF56801">
    <property type="entry name" value="Acetyl-CoA synthetase-like"/>
    <property type="match status" value="1"/>
</dbReference>
<comment type="caution">
    <text evidence="3">The sequence shown here is derived from an EMBL/GenBank/DDBJ whole genome shotgun (WGS) entry which is preliminary data.</text>
</comment>
<evidence type="ECO:0000313" key="4">
    <source>
        <dbReference type="Proteomes" id="UP000738349"/>
    </source>
</evidence>
<dbReference type="InterPro" id="IPR042099">
    <property type="entry name" value="ANL_N_sf"/>
</dbReference>
<dbReference type="EMBL" id="JAGMUV010000004">
    <property type="protein sequence ID" value="KAH7161513.1"/>
    <property type="molecule type" value="Genomic_DNA"/>
</dbReference>
<dbReference type="InterPro" id="IPR020845">
    <property type="entry name" value="AMP-binding_CS"/>
</dbReference>
<feature type="domain" description="AMP-dependent synthetase/ligase" evidence="1">
    <location>
        <begin position="43"/>
        <end position="398"/>
    </location>
</feature>
<dbReference type="OrthoDB" id="1898221at2759"/>
<dbReference type="GO" id="GO:0016405">
    <property type="term" value="F:CoA-ligase activity"/>
    <property type="evidence" value="ECO:0007669"/>
    <property type="project" value="TreeGrafter"/>
</dbReference>